<feature type="signal peptide" evidence="1">
    <location>
        <begin position="1"/>
        <end position="21"/>
    </location>
</feature>
<dbReference type="EMBL" id="JARPUR010000005">
    <property type="protein sequence ID" value="KAK4875006.1"/>
    <property type="molecule type" value="Genomic_DNA"/>
</dbReference>
<dbReference type="InterPro" id="IPR045860">
    <property type="entry name" value="Snake_toxin-like_sf"/>
</dbReference>
<organism evidence="2 3">
    <name type="scientific">Aquatica leii</name>
    <dbReference type="NCBI Taxonomy" id="1421715"/>
    <lineage>
        <taxon>Eukaryota</taxon>
        <taxon>Metazoa</taxon>
        <taxon>Ecdysozoa</taxon>
        <taxon>Arthropoda</taxon>
        <taxon>Hexapoda</taxon>
        <taxon>Insecta</taxon>
        <taxon>Pterygota</taxon>
        <taxon>Neoptera</taxon>
        <taxon>Endopterygota</taxon>
        <taxon>Coleoptera</taxon>
        <taxon>Polyphaga</taxon>
        <taxon>Elateriformia</taxon>
        <taxon>Elateroidea</taxon>
        <taxon>Lampyridae</taxon>
        <taxon>Luciolinae</taxon>
        <taxon>Aquatica</taxon>
    </lineage>
</organism>
<keyword evidence="1" id="KW-0732">Signal</keyword>
<evidence type="ECO:0000256" key="1">
    <source>
        <dbReference type="SAM" id="SignalP"/>
    </source>
</evidence>
<feature type="chain" id="PRO_5042986222" evidence="1">
    <location>
        <begin position="22"/>
        <end position="117"/>
    </location>
</feature>
<sequence>MGATCVFFVCLTLSFFATTIGLQCYLCGQYNDGVGSITPCINYTHMQLKDCPLKEQAYCIKYISEGSLVKDCVAQCTERESWSAKTFCCNEDGCNSSIVTQSGLFLTVCAAIFNLVY</sequence>
<dbReference type="SUPFAM" id="SSF57302">
    <property type="entry name" value="Snake toxin-like"/>
    <property type="match status" value="1"/>
</dbReference>
<comment type="caution">
    <text evidence="2">The sequence shown here is derived from an EMBL/GenBank/DDBJ whole genome shotgun (WGS) entry which is preliminary data.</text>
</comment>
<keyword evidence="3" id="KW-1185">Reference proteome</keyword>
<reference evidence="3" key="1">
    <citation type="submission" date="2023-01" db="EMBL/GenBank/DDBJ databases">
        <title>Key to firefly adult light organ development and bioluminescence: homeobox transcription factors regulate luciferase expression and transportation to peroxisome.</title>
        <authorList>
            <person name="Fu X."/>
        </authorList>
    </citation>
    <scope>NUCLEOTIDE SEQUENCE [LARGE SCALE GENOMIC DNA]</scope>
</reference>
<evidence type="ECO:0000313" key="3">
    <source>
        <dbReference type="Proteomes" id="UP001353858"/>
    </source>
</evidence>
<dbReference type="AlphaFoldDB" id="A0AAN7P477"/>
<evidence type="ECO:0000313" key="2">
    <source>
        <dbReference type="EMBL" id="KAK4875006.1"/>
    </source>
</evidence>
<protein>
    <submittedName>
        <fullName evidence="2">Uncharacterized protein</fullName>
    </submittedName>
</protein>
<dbReference type="Proteomes" id="UP001353858">
    <property type="component" value="Unassembled WGS sequence"/>
</dbReference>
<accession>A0AAN7P477</accession>
<gene>
    <name evidence="2" type="ORF">RN001_011428</name>
</gene>
<name>A0AAN7P477_9COLE</name>
<proteinExistence type="predicted"/>